<evidence type="ECO:0000256" key="1">
    <source>
        <dbReference type="SAM" id="Phobius"/>
    </source>
</evidence>
<organism evidence="2 3">
    <name type="scientific">Halopseudomonas pachastrellae</name>
    <dbReference type="NCBI Taxonomy" id="254161"/>
    <lineage>
        <taxon>Bacteria</taxon>
        <taxon>Pseudomonadati</taxon>
        <taxon>Pseudomonadota</taxon>
        <taxon>Gammaproteobacteria</taxon>
        <taxon>Pseudomonadales</taxon>
        <taxon>Pseudomonadaceae</taxon>
        <taxon>Halopseudomonas</taxon>
    </lineage>
</organism>
<dbReference type="OrthoDB" id="1415778at2"/>
<dbReference type="EMBL" id="MUBC01000018">
    <property type="protein sequence ID" value="ONM43992.1"/>
    <property type="molecule type" value="Genomic_DNA"/>
</dbReference>
<comment type="caution">
    <text evidence="2">The sequence shown here is derived from an EMBL/GenBank/DDBJ whole genome shotgun (WGS) entry which is preliminary data.</text>
</comment>
<feature type="transmembrane region" description="Helical" evidence="1">
    <location>
        <begin position="242"/>
        <end position="266"/>
    </location>
</feature>
<dbReference type="AlphaFoldDB" id="A0A1S8DH88"/>
<gene>
    <name evidence="2" type="ORF">BXT89_09605</name>
</gene>
<proteinExistence type="predicted"/>
<keyword evidence="1" id="KW-0472">Membrane</keyword>
<keyword evidence="1" id="KW-1133">Transmembrane helix</keyword>
<sequence>MIKHSYISKRFDEAAILATLGKLAFTSDPELLEQDYAVLAALRRSSPEWDLSVPDTAERLASYGDSQIGGLVNNVKGILHEMEFQRLENEDGDSVVAALFPDTNHRTVDVQLLDEKTGDAWEVQLKATDDMSAIGAWIDSNPNAEVIVTEELSERMGLPSSGLSNEDLTMRVEDFVDRMVEIGDDAEDTLWNYFPPLVAASAGIIVFELWRRYRSGRITFEEFKALSFKTLGLKAAKYGATFAALAVPGLNVVVGAYLLGSLIFAVNGLVDRSPSFRPFSFLAAR</sequence>
<accession>A0A1S8DH88</accession>
<name>A0A1S8DH88_9GAMM</name>
<protein>
    <submittedName>
        <fullName evidence="2">Uncharacterized protein</fullName>
    </submittedName>
</protein>
<evidence type="ECO:0000313" key="2">
    <source>
        <dbReference type="EMBL" id="ONM43992.1"/>
    </source>
</evidence>
<keyword evidence="1" id="KW-0812">Transmembrane</keyword>
<dbReference type="STRING" id="254161.SAMN05216256_12087"/>
<dbReference type="RefSeq" id="WP_083727101.1">
    <property type="nucleotide sequence ID" value="NZ_FOUD01000020.1"/>
</dbReference>
<dbReference type="Proteomes" id="UP000242847">
    <property type="component" value="Unassembled WGS sequence"/>
</dbReference>
<evidence type="ECO:0000313" key="3">
    <source>
        <dbReference type="Proteomes" id="UP000242847"/>
    </source>
</evidence>
<keyword evidence="3" id="KW-1185">Reference proteome</keyword>
<reference evidence="2 3" key="1">
    <citation type="submission" date="2017-01" db="EMBL/GenBank/DDBJ databases">
        <title>Draft genome sequence of Pseudomonas pachastrellae type strain CCUG 46540T from a deep sea.</title>
        <authorList>
            <person name="Gomila M."/>
            <person name="Mulet M."/>
            <person name="Lalucat J."/>
            <person name="Garcia-Valdes E."/>
        </authorList>
    </citation>
    <scope>NUCLEOTIDE SEQUENCE [LARGE SCALE GENOMIC DNA]</scope>
    <source>
        <strain evidence="2 3">CCUG 46540</strain>
    </source>
</reference>